<dbReference type="Gene3D" id="3.40.640.10">
    <property type="entry name" value="Type I PLP-dependent aspartate aminotransferase-like (Major domain)"/>
    <property type="match status" value="1"/>
</dbReference>
<keyword evidence="1" id="KW-0663">Pyridoxal phosphate</keyword>
<gene>
    <name evidence="3" type="ORF">LZC94_11380</name>
</gene>
<name>A0ABZ2M438_9BACT</name>
<evidence type="ECO:0000313" key="4">
    <source>
        <dbReference type="Proteomes" id="UP001370348"/>
    </source>
</evidence>
<dbReference type="InterPro" id="IPR000192">
    <property type="entry name" value="Aminotrans_V_dom"/>
</dbReference>
<dbReference type="Proteomes" id="UP001370348">
    <property type="component" value="Chromosome"/>
</dbReference>
<keyword evidence="3" id="KW-0032">Aminotransferase</keyword>
<proteinExistence type="predicted"/>
<keyword evidence="4" id="KW-1185">Reference proteome</keyword>
<dbReference type="InterPro" id="IPR015421">
    <property type="entry name" value="PyrdxlP-dep_Trfase_major"/>
</dbReference>
<dbReference type="PANTHER" id="PTHR43586:SF8">
    <property type="entry name" value="CYSTEINE DESULFURASE 1, CHLOROPLASTIC"/>
    <property type="match status" value="1"/>
</dbReference>
<dbReference type="Pfam" id="PF00266">
    <property type="entry name" value="Aminotran_5"/>
    <property type="match status" value="1"/>
</dbReference>
<evidence type="ECO:0000313" key="3">
    <source>
        <dbReference type="EMBL" id="WXB17853.1"/>
    </source>
</evidence>
<keyword evidence="3" id="KW-0808">Transferase</keyword>
<organism evidence="3 4">
    <name type="scientific">Pendulispora albinea</name>
    <dbReference type="NCBI Taxonomy" id="2741071"/>
    <lineage>
        <taxon>Bacteria</taxon>
        <taxon>Pseudomonadati</taxon>
        <taxon>Myxococcota</taxon>
        <taxon>Myxococcia</taxon>
        <taxon>Myxococcales</taxon>
        <taxon>Sorangiineae</taxon>
        <taxon>Pendulisporaceae</taxon>
        <taxon>Pendulispora</taxon>
    </lineage>
</organism>
<dbReference type="GO" id="GO:0008483">
    <property type="term" value="F:transaminase activity"/>
    <property type="evidence" value="ECO:0007669"/>
    <property type="project" value="UniProtKB-KW"/>
</dbReference>
<evidence type="ECO:0000259" key="2">
    <source>
        <dbReference type="Pfam" id="PF00266"/>
    </source>
</evidence>
<evidence type="ECO:0000256" key="1">
    <source>
        <dbReference type="ARBA" id="ARBA00022898"/>
    </source>
</evidence>
<reference evidence="3 4" key="1">
    <citation type="submission" date="2021-12" db="EMBL/GenBank/DDBJ databases">
        <title>Discovery of the Pendulisporaceae a myxobacterial family with distinct sporulation behavior and unique specialized metabolism.</title>
        <authorList>
            <person name="Garcia R."/>
            <person name="Popoff A."/>
            <person name="Bader C.D."/>
            <person name="Loehr J."/>
            <person name="Walesch S."/>
            <person name="Walt C."/>
            <person name="Boldt J."/>
            <person name="Bunk B."/>
            <person name="Haeckl F.J.F.P.J."/>
            <person name="Gunesch A.P."/>
            <person name="Birkelbach J."/>
            <person name="Nuebel U."/>
            <person name="Pietschmann T."/>
            <person name="Bach T."/>
            <person name="Mueller R."/>
        </authorList>
    </citation>
    <scope>NUCLEOTIDE SEQUENCE [LARGE SCALE GENOMIC DNA]</scope>
    <source>
        <strain evidence="3 4">MSr11954</strain>
    </source>
</reference>
<sequence>MSEALDVVRLRAQFPQLEQCVYLNSNSTGIVPKGAKAVLQDYWETLAHWRDDAWAVWWTELHRYADDLAAFLGAPAGSVICDVNVATLLGRFASALDYTPSGPAAKYRIVTSDLEFPTAKPLFRGLARAGAETDVVPSRDGFSIDERAVIDAIDARTRLVFLSLATSNTGALLDLSGIVAKAHEVGALVAVDAYAALGIVPLDVTELGVDVLFGGASKWLCGTYHAAFMYIRPELTATLTPLTPGWMATREPLTFQPQGELAEGARRFAGGTPLVLPLLIARVGFELMRTFGIVHLRALSLAHTQRVIDHADGAGLTVATPREPSRRAGMVCLRFEGDEDVARALVGRQMICSYRGGLRIGPHAFNTAGEIDTFMRTLIELAKARGRG</sequence>
<accession>A0ABZ2M438</accession>
<dbReference type="Gene3D" id="3.90.1150.10">
    <property type="entry name" value="Aspartate Aminotransferase, domain 1"/>
    <property type="match status" value="1"/>
</dbReference>
<dbReference type="PANTHER" id="PTHR43586">
    <property type="entry name" value="CYSTEINE DESULFURASE"/>
    <property type="match status" value="1"/>
</dbReference>
<dbReference type="SUPFAM" id="SSF53383">
    <property type="entry name" value="PLP-dependent transferases"/>
    <property type="match status" value="1"/>
</dbReference>
<protein>
    <submittedName>
        <fullName evidence="3">Aminotransferase class V-fold PLP-dependent enzyme</fullName>
    </submittedName>
</protein>
<dbReference type="InterPro" id="IPR015422">
    <property type="entry name" value="PyrdxlP-dep_Trfase_small"/>
</dbReference>
<dbReference type="InterPro" id="IPR015424">
    <property type="entry name" value="PyrdxlP-dep_Trfase"/>
</dbReference>
<dbReference type="RefSeq" id="WP_394827495.1">
    <property type="nucleotide sequence ID" value="NZ_CP089984.1"/>
</dbReference>
<dbReference type="EMBL" id="CP089984">
    <property type="protein sequence ID" value="WXB17853.1"/>
    <property type="molecule type" value="Genomic_DNA"/>
</dbReference>
<feature type="domain" description="Aminotransferase class V" evidence="2">
    <location>
        <begin position="21"/>
        <end position="345"/>
    </location>
</feature>